<sequence length="584" mass="67314">MRPEGIKAAKASKNSGKGKAYGDYKSMWDLKMEDLAQKEKLSKLAILDTLLAKKEPLSESEEVVKNKLLAFYTQPSDSEDYGLRNSADSGNSSTEMNIMLDQAEIEAAQNQYPLQPEVEFGFPKECYCGREPLLATSYKRNDPGRRFYTCDNIDDGDCHVYKWWDVAVTEEIKALGTHYAQLSDRVDYLSFLSDDDTHMRKFKDLQFDLEQKLLRVERIGCDLARNTSRLFRIACVMVVVVVLIGIGLAAQPKERKKRIVIERNREEGHNHLWNDYFSENPTYSRSLFRQGFRMNKSLFQRIVNRLSTEIPYFQQSEDATGRSSLTPLQKCTAAIRQLAYGGAADTVDEYVRIGETTARKCLHNFAAAIITLFGDEYLRRPTPEDLERLLHIGEERGFPGMIGSIDCTMNDLNILDRSHVFDDVINGIALQVIFYVNGNPYHYAYYLADGIYPKWTTFIQSIRLPQTQKHSLFAQTQESVRKDVERAFGVLQARFAFVRNPSKLWDKEKIGNIMRACIILRNMIVEDERSSFSQFNKFEFQEREEVDTYFVNMPSNLGSTMDRRTSLRNKQAHEQLKNDLIENI</sequence>
<evidence type="ECO:0000259" key="7">
    <source>
        <dbReference type="PROSITE" id="PS51999"/>
    </source>
</evidence>
<evidence type="ECO:0000256" key="5">
    <source>
        <dbReference type="SAM" id="MobiDB-lite"/>
    </source>
</evidence>
<keyword evidence="6" id="KW-1133">Transmembrane helix</keyword>
<evidence type="ECO:0000256" key="3">
    <source>
        <dbReference type="ARBA" id="ARBA00022833"/>
    </source>
</evidence>
<dbReference type="Gramene" id="Bo1g110070.1">
    <property type="protein sequence ID" value="Bo1g110070.1"/>
    <property type="gene ID" value="Bo1g110070"/>
</dbReference>
<feature type="transmembrane region" description="Helical" evidence="6">
    <location>
        <begin position="230"/>
        <end position="250"/>
    </location>
</feature>
<feature type="region of interest" description="Disordered" evidence="5">
    <location>
        <begin position="1"/>
        <end position="22"/>
    </location>
</feature>
<dbReference type="PROSITE" id="PS51999">
    <property type="entry name" value="ZF_GRF"/>
    <property type="match status" value="1"/>
</dbReference>
<keyword evidence="9" id="KW-1185">Reference proteome</keyword>
<dbReference type="Pfam" id="PF04827">
    <property type="entry name" value="Plant_tran"/>
    <property type="match status" value="1"/>
</dbReference>
<keyword evidence="6" id="KW-0812">Transmembrane</keyword>
<evidence type="ECO:0000256" key="1">
    <source>
        <dbReference type="ARBA" id="ARBA00022723"/>
    </source>
</evidence>
<dbReference type="PANTHER" id="PTHR47150:SF5">
    <property type="entry name" value="OS07G0546750 PROTEIN"/>
    <property type="match status" value="1"/>
</dbReference>
<evidence type="ECO:0000313" key="9">
    <source>
        <dbReference type="Proteomes" id="UP000032141"/>
    </source>
</evidence>
<feature type="domain" description="GRF-type" evidence="7">
    <location>
        <begin position="126"/>
        <end position="167"/>
    </location>
</feature>
<dbReference type="Proteomes" id="UP000032141">
    <property type="component" value="Chromosome C1"/>
</dbReference>
<keyword evidence="1" id="KW-0479">Metal-binding</keyword>
<keyword evidence="2 4" id="KW-0863">Zinc-finger</keyword>
<keyword evidence="3" id="KW-0862">Zinc</keyword>
<dbReference type="InterPro" id="IPR010666">
    <property type="entry name" value="Znf_GRF"/>
</dbReference>
<evidence type="ECO:0000256" key="6">
    <source>
        <dbReference type="SAM" id="Phobius"/>
    </source>
</evidence>
<dbReference type="GO" id="GO:0008270">
    <property type="term" value="F:zinc ion binding"/>
    <property type="evidence" value="ECO:0007669"/>
    <property type="project" value="UniProtKB-KW"/>
</dbReference>
<dbReference type="InterPro" id="IPR006912">
    <property type="entry name" value="Harbinger_derived_prot"/>
</dbReference>
<feature type="compositionally biased region" description="Low complexity" evidence="5">
    <location>
        <begin position="8"/>
        <end position="18"/>
    </location>
</feature>
<dbReference type="EnsemblPlants" id="Bo1g110070.1">
    <property type="protein sequence ID" value="Bo1g110070.1"/>
    <property type="gene ID" value="Bo1g110070"/>
</dbReference>
<evidence type="ECO:0000256" key="2">
    <source>
        <dbReference type="ARBA" id="ARBA00022771"/>
    </source>
</evidence>
<reference evidence="8 9" key="1">
    <citation type="journal article" date="2014" name="Genome Biol.">
        <title>Transcriptome and methylome profiling reveals relics of genome dominance in the mesopolyploid Brassica oleracea.</title>
        <authorList>
            <person name="Parkin I.A."/>
            <person name="Koh C."/>
            <person name="Tang H."/>
            <person name="Robinson S.J."/>
            <person name="Kagale S."/>
            <person name="Clarke W.E."/>
            <person name="Town C.D."/>
            <person name="Nixon J."/>
            <person name="Krishnakumar V."/>
            <person name="Bidwell S.L."/>
            <person name="Denoeud F."/>
            <person name="Belcram H."/>
            <person name="Links M.G."/>
            <person name="Just J."/>
            <person name="Clarke C."/>
            <person name="Bender T."/>
            <person name="Huebert T."/>
            <person name="Mason A.S."/>
            <person name="Pires J.C."/>
            <person name="Barker G."/>
            <person name="Moore J."/>
            <person name="Walley P.G."/>
            <person name="Manoli S."/>
            <person name="Batley J."/>
            <person name="Edwards D."/>
            <person name="Nelson M.N."/>
            <person name="Wang X."/>
            <person name="Paterson A.H."/>
            <person name="King G."/>
            <person name="Bancroft I."/>
            <person name="Chalhoub B."/>
            <person name="Sharpe A.G."/>
        </authorList>
    </citation>
    <scope>NUCLEOTIDE SEQUENCE</scope>
    <source>
        <strain evidence="8 9">cv. TO1000</strain>
    </source>
</reference>
<dbReference type="Pfam" id="PF06839">
    <property type="entry name" value="Zn_ribbon_GRF"/>
    <property type="match status" value="1"/>
</dbReference>
<proteinExistence type="predicted"/>
<dbReference type="AlphaFoldDB" id="A0A0D3AC49"/>
<protein>
    <recommendedName>
        <fullName evidence="7">GRF-type domain-containing protein</fullName>
    </recommendedName>
</protein>
<organism evidence="8 9">
    <name type="scientific">Brassica oleracea var. oleracea</name>
    <dbReference type="NCBI Taxonomy" id="109376"/>
    <lineage>
        <taxon>Eukaryota</taxon>
        <taxon>Viridiplantae</taxon>
        <taxon>Streptophyta</taxon>
        <taxon>Embryophyta</taxon>
        <taxon>Tracheophyta</taxon>
        <taxon>Spermatophyta</taxon>
        <taxon>Magnoliopsida</taxon>
        <taxon>eudicotyledons</taxon>
        <taxon>Gunneridae</taxon>
        <taxon>Pentapetalae</taxon>
        <taxon>rosids</taxon>
        <taxon>malvids</taxon>
        <taxon>Brassicales</taxon>
        <taxon>Brassicaceae</taxon>
        <taxon>Brassiceae</taxon>
        <taxon>Brassica</taxon>
    </lineage>
</organism>
<dbReference type="HOGENOM" id="CLU_012390_8_2_1"/>
<name>A0A0D3AC49_BRAOL</name>
<evidence type="ECO:0000256" key="4">
    <source>
        <dbReference type="PROSITE-ProRule" id="PRU01343"/>
    </source>
</evidence>
<dbReference type="PANTHER" id="PTHR47150">
    <property type="entry name" value="OS12G0169200 PROTEIN"/>
    <property type="match status" value="1"/>
</dbReference>
<evidence type="ECO:0000313" key="8">
    <source>
        <dbReference type="EnsemblPlants" id="Bo1g110070.1"/>
    </source>
</evidence>
<keyword evidence="6" id="KW-0472">Membrane</keyword>
<reference evidence="8" key="2">
    <citation type="submission" date="2015-03" db="UniProtKB">
        <authorList>
            <consortium name="EnsemblPlants"/>
        </authorList>
    </citation>
    <scope>IDENTIFICATION</scope>
</reference>
<accession>A0A0D3AC49</accession>